<name>A0ABR1YQS1_9PEZI</name>
<feature type="region of interest" description="Disordered" evidence="10">
    <location>
        <begin position="547"/>
        <end position="568"/>
    </location>
</feature>
<feature type="compositionally biased region" description="Polar residues" evidence="10">
    <location>
        <begin position="429"/>
        <end position="441"/>
    </location>
</feature>
<dbReference type="InterPro" id="IPR000330">
    <property type="entry name" value="SNF2_N"/>
</dbReference>
<dbReference type="InterPro" id="IPR027417">
    <property type="entry name" value="P-loop_NTPase"/>
</dbReference>
<dbReference type="InterPro" id="IPR014001">
    <property type="entry name" value="Helicase_ATP-bd"/>
</dbReference>
<dbReference type="PROSITE" id="PS50089">
    <property type="entry name" value="ZF_RING_2"/>
    <property type="match status" value="1"/>
</dbReference>
<evidence type="ECO:0000256" key="8">
    <source>
        <dbReference type="ARBA" id="ARBA00022840"/>
    </source>
</evidence>
<dbReference type="Gene3D" id="3.30.40.10">
    <property type="entry name" value="Zinc/RING finger domain, C3HC4 (zinc finger)"/>
    <property type="match status" value="1"/>
</dbReference>
<keyword evidence="2" id="KW-0479">Metal-binding</keyword>
<comment type="caution">
    <text evidence="14">The sequence shown here is derived from an EMBL/GenBank/DDBJ whole genome shotgun (WGS) entry which is preliminary data.</text>
</comment>
<dbReference type="Gene3D" id="3.40.50.300">
    <property type="entry name" value="P-loop containing nucleotide triphosphate hydrolases"/>
    <property type="match status" value="1"/>
</dbReference>
<dbReference type="PROSITE" id="PS00518">
    <property type="entry name" value="ZF_RING_1"/>
    <property type="match status" value="1"/>
</dbReference>
<dbReference type="SMART" id="SM00487">
    <property type="entry name" value="DEXDc"/>
    <property type="match status" value="1"/>
</dbReference>
<evidence type="ECO:0000313" key="14">
    <source>
        <dbReference type="EMBL" id="KAK8235782.1"/>
    </source>
</evidence>
<evidence type="ECO:0000256" key="7">
    <source>
        <dbReference type="ARBA" id="ARBA00022833"/>
    </source>
</evidence>
<dbReference type="SUPFAM" id="SSF57850">
    <property type="entry name" value="RING/U-box"/>
    <property type="match status" value="1"/>
</dbReference>
<dbReference type="InterPro" id="IPR050628">
    <property type="entry name" value="SNF2_RAD54_helicase_TF"/>
</dbReference>
<dbReference type="InterPro" id="IPR049730">
    <property type="entry name" value="SNF2/RAD54-like_C"/>
</dbReference>
<gene>
    <name evidence="14" type="ORF">HDK90DRAFT_436741</name>
</gene>
<keyword evidence="4 9" id="KW-0863">Zinc-finger</keyword>
<dbReference type="Proteomes" id="UP001492380">
    <property type="component" value="Unassembled WGS sequence"/>
</dbReference>
<dbReference type="InterPro" id="IPR001650">
    <property type="entry name" value="Helicase_C-like"/>
</dbReference>
<dbReference type="PROSITE" id="PS00018">
    <property type="entry name" value="EF_HAND_1"/>
    <property type="match status" value="1"/>
</dbReference>
<dbReference type="InterPro" id="IPR018247">
    <property type="entry name" value="EF_Hand_1_Ca_BS"/>
</dbReference>
<keyword evidence="6" id="KW-0347">Helicase</keyword>
<evidence type="ECO:0000259" key="11">
    <source>
        <dbReference type="PROSITE" id="PS50089"/>
    </source>
</evidence>
<keyword evidence="3" id="KW-0547">Nucleotide-binding</keyword>
<proteinExistence type="inferred from homology"/>
<dbReference type="Pfam" id="PF00271">
    <property type="entry name" value="Helicase_C"/>
    <property type="match status" value="1"/>
</dbReference>
<dbReference type="InterPro" id="IPR001841">
    <property type="entry name" value="Znf_RING"/>
</dbReference>
<dbReference type="PROSITE" id="PS51192">
    <property type="entry name" value="HELICASE_ATP_BIND_1"/>
    <property type="match status" value="1"/>
</dbReference>
<dbReference type="CDD" id="cd18793">
    <property type="entry name" value="SF2_C_SNF"/>
    <property type="match status" value="1"/>
</dbReference>
<evidence type="ECO:0000256" key="4">
    <source>
        <dbReference type="ARBA" id="ARBA00022771"/>
    </source>
</evidence>
<evidence type="ECO:0000259" key="13">
    <source>
        <dbReference type="PROSITE" id="PS51194"/>
    </source>
</evidence>
<dbReference type="EMBL" id="JBBWRZ010000005">
    <property type="protein sequence ID" value="KAK8235782.1"/>
    <property type="molecule type" value="Genomic_DNA"/>
</dbReference>
<feature type="region of interest" description="Disordered" evidence="10">
    <location>
        <begin position="421"/>
        <end position="452"/>
    </location>
</feature>
<evidence type="ECO:0000256" key="9">
    <source>
        <dbReference type="PROSITE-ProRule" id="PRU00175"/>
    </source>
</evidence>
<dbReference type="PROSITE" id="PS51194">
    <property type="entry name" value="HELICASE_CTER"/>
    <property type="match status" value="1"/>
</dbReference>
<feature type="domain" description="Helicase ATP-binding" evidence="12">
    <location>
        <begin position="65"/>
        <end position="264"/>
    </location>
</feature>
<dbReference type="InterPro" id="IPR018957">
    <property type="entry name" value="Znf_C3HC4_RING-type"/>
</dbReference>
<evidence type="ECO:0000256" key="6">
    <source>
        <dbReference type="ARBA" id="ARBA00022806"/>
    </source>
</evidence>
<dbReference type="Gene3D" id="3.40.50.10810">
    <property type="entry name" value="Tandem AAA-ATPase domain"/>
    <property type="match status" value="1"/>
</dbReference>
<evidence type="ECO:0000256" key="3">
    <source>
        <dbReference type="ARBA" id="ARBA00022741"/>
    </source>
</evidence>
<dbReference type="InterPro" id="IPR013083">
    <property type="entry name" value="Znf_RING/FYVE/PHD"/>
</dbReference>
<protein>
    <submittedName>
        <fullName evidence="14">SNF2 family N-terminal domain-containing protein</fullName>
    </submittedName>
</protein>
<keyword evidence="15" id="KW-1185">Reference proteome</keyword>
<dbReference type="Pfam" id="PF00176">
    <property type="entry name" value="SNF2-rel_dom"/>
    <property type="match status" value="1"/>
</dbReference>
<feature type="domain" description="RING-type" evidence="11">
    <location>
        <begin position="481"/>
        <end position="526"/>
    </location>
</feature>
<dbReference type="InterPro" id="IPR017907">
    <property type="entry name" value="Znf_RING_CS"/>
</dbReference>
<dbReference type="Pfam" id="PF00097">
    <property type="entry name" value="zf-C3HC4"/>
    <property type="match status" value="1"/>
</dbReference>
<feature type="domain" description="Helicase C-terminal" evidence="13">
    <location>
        <begin position="596"/>
        <end position="756"/>
    </location>
</feature>
<dbReference type="InterPro" id="IPR038718">
    <property type="entry name" value="SNF2-like_sf"/>
</dbReference>
<comment type="similarity">
    <text evidence="1">Belongs to the SNF2/RAD54 helicase family.</text>
</comment>
<evidence type="ECO:0000256" key="10">
    <source>
        <dbReference type="SAM" id="MobiDB-lite"/>
    </source>
</evidence>
<keyword evidence="5" id="KW-0378">Hydrolase</keyword>
<dbReference type="PANTHER" id="PTHR45626">
    <property type="entry name" value="TRANSCRIPTION TERMINATION FACTOR 2-RELATED"/>
    <property type="match status" value="1"/>
</dbReference>
<dbReference type="SUPFAM" id="SSF52540">
    <property type="entry name" value="P-loop containing nucleoside triphosphate hydrolases"/>
    <property type="match status" value="2"/>
</dbReference>
<keyword evidence="7" id="KW-0862">Zinc</keyword>
<accession>A0ABR1YQS1</accession>
<keyword evidence="8" id="KW-0067">ATP-binding</keyword>
<dbReference type="PANTHER" id="PTHR45626:SF17">
    <property type="entry name" value="HELICASE-LIKE TRANSCRIPTION FACTOR"/>
    <property type="match status" value="1"/>
</dbReference>
<dbReference type="CDD" id="cd18008">
    <property type="entry name" value="DEXDc_SHPRH-like"/>
    <property type="match status" value="1"/>
</dbReference>
<evidence type="ECO:0000256" key="1">
    <source>
        <dbReference type="ARBA" id="ARBA00007025"/>
    </source>
</evidence>
<organism evidence="14 15">
    <name type="scientific">Phyllosticta capitalensis</name>
    <dbReference type="NCBI Taxonomy" id="121624"/>
    <lineage>
        <taxon>Eukaryota</taxon>
        <taxon>Fungi</taxon>
        <taxon>Dikarya</taxon>
        <taxon>Ascomycota</taxon>
        <taxon>Pezizomycotina</taxon>
        <taxon>Dothideomycetes</taxon>
        <taxon>Dothideomycetes incertae sedis</taxon>
        <taxon>Botryosphaeriales</taxon>
        <taxon>Phyllostictaceae</taxon>
        <taxon>Phyllosticta</taxon>
    </lineage>
</organism>
<evidence type="ECO:0000256" key="2">
    <source>
        <dbReference type="ARBA" id="ARBA00022723"/>
    </source>
</evidence>
<evidence type="ECO:0000256" key="5">
    <source>
        <dbReference type="ARBA" id="ARBA00022801"/>
    </source>
</evidence>
<evidence type="ECO:0000313" key="15">
    <source>
        <dbReference type="Proteomes" id="UP001492380"/>
    </source>
</evidence>
<evidence type="ECO:0000259" key="12">
    <source>
        <dbReference type="PROSITE" id="PS51192"/>
    </source>
</evidence>
<reference evidence="14 15" key="1">
    <citation type="submission" date="2024-04" db="EMBL/GenBank/DDBJ databases">
        <title>Phyllosticta paracitricarpa is synonymous to the EU quarantine fungus P. citricarpa based on phylogenomic analyses.</title>
        <authorList>
            <consortium name="Lawrence Berkeley National Laboratory"/>
            <person name="Van Ingen-Buijs V.A."/>
            <person name="Van Westerhoven A.C."/>
            <person name="Haridas S."/>
            <person name="Skiadas P."/>
            <person name="Martin F."/>
            <person name="Groenewald J.Z."/>
            <person name="Crous P.W."/>
            <person name="Seidl M.F."/>
        </authorList>
    </citation>
    <scope>NUCLEOTIDE SEQUENCE [LARGE SCALE GENOMIC DNA]</scope>
    <source>
        <strain evidence="14 15">CBS 123374</strain>
    </source>
</reference>
<sequence>MLATVPLDQKKTAELDKKDLLEATKHFAGHGACRADGKGGWLVGGMKTALKHYQVLGAGFMRQRERGVDEPRGGLCSDSMGFGKTVMTLANIVNDHVWCRRVRDEGPKTTLIVVPSSLVTQWRSEIDKHVRVKDIKMKIMVYRSGSRIDTNDSVNDLAGYDVIITTWNEVMRSFPKGDPPLELQTSQEKHEWWQNFFDENKGLLHKVKFRRVVLDEAQAIKNHKGRTSLACRQLIADFRWALSGTPIMNSPLELYAYFKFLHVPSTGTFRIFKANYYSNSDPKKLQRLEVMLQKFMIRRTHKDSLFGAPILKLPKTDESLLECEFNDTERAIYDIVRKRMIARINSFSRDNALQRNYSNILVMLLRLRQMTGNVLLVETVMRDLLEREDHEKLAQLANIEVMQDEQREAQIVALRRMLAENTNEDPEESSPSSQNGVNQLPDQDEDVNTGRGHGLQYNFSKYLCSLRKGKAWEELQARTLCSECRNTPHEPMVTSCYHLYCSQCLEAVQHRAALKGLERARCTTCQNEYSRSMPVDDYTLESVIQSQGMESDNEGPTDKHWKKKRRGKKGKDEEDVALSWIDMNGAVLPSAKTIAMKAQILNWLEAKPDGKIIIYTQFLGMIRILSKVCNQEGWGFVEYHGKMSLAQRDAAIDRFRDDKEAKILLASIKCGGIGLNLTMASHVAICDLWWNRAVEQQAFGRVLRIGQEENTAMTRFVVKGTIDEKLLAMQKRKLKQIDAVMGDANSNKKLTMTELLQLFGQVEEDSQGKQFIVVENKHTVPRFNQDSEDEGDED</sequence>
<dbReference type="SMART" id="SM00490">
    <property type="entry name" value="HELICc"/>
    <property type="match status" value="1"/>
</dbReference>